<feature type="compositionally biased region" description="Acidic residues" evidence="1">
    <location>
        <begin position="44"/>
        <end position="59"/>
    </location>
</feature>
<evidence type="ECO:0000256" key="2">
    <source>
        <dbReference type="SAM" id="Phobius"/>
    </source>
</evidence>
<keyword evidence="2" id="KW-1133">Transmembrane helix</keyword>
<evidence type="ECO:0000313" key="5">
    <source>
        <dbReference type="Proteomes" id="UP001046870"/>
    </source>
</evidence>
<reference evidence="4" key="1">
    <citation type="submission" date="2021-01" db="EMBL/GenBank/DDBJ databases">
        <authorList>
            <person name="Zahm M."/>
            <person name="Roques C."/>
            <person name="Cabau C."/>
            <person name="Klopp C."/>
            <person name="Donnadieu C."/>
            <person name="Jouanno E."/>
            <person name="Lampietro C."/>
            <person name="Louis A."/>
            <person name="Herpin A."/>
            <person name="Echchiki A."/>
            <person name="Berthelot C."/>
            <person name="Parey E."/>
            <person name="Roest-Crollius H."/>
            <person name="Braasch I."/>
            <person name="Postlethwait J."/>
            <person name="Bobe J."/>
            <person name="Montfort J."/>
            <person name="Bouchez O."/>
            <person name="Begum T."/>
            <person name="Mejri S."/>
            <person name="Adams A."/>
            <person name="Chen W.-J."/>
            <person name="Guiguen Y."/>
        </authorList>
    </citation>
    <scope>NUCLEOTIDE SEQUENCE</scope>
    <source>
        <strain evidence="4">YG-15Mar2019-1</strain>
        <tissue evidence="4">Brain</tissue>
    </source>
</reference>
<dbReference type="PANTHER" id="PTHR36526">
    <property type="entry name" value="TRANSMEMBRANE PROTEIN 154"/>
    <property type="match status" value="1"/>
</dbReference>
<name>A0A9D3PNY7_MEGAT</name>
<feature type="transmembrane region" description="Helical" evidence="2">
    <location>
        <begin position="102"/>
        <end position="123"/>
    </location>
</feature>
<evidence type="ECO:0000313" key="4">
    <source>
        <dbReference type="EMBL" id="KAG7461689.1"/>
    </source>
</evidence>
<gene>
    <name evidence="4" type="ORF">MATL_G00193720</name>
</gene>
<comment type="caution">
    <text evidence="4">The sequence shown here is derived from an EMBL/GenBank/DDBJ whole genome shotgun (WGS) entry which is preliminary data.</text>
</comment>
<feature type="region of interest" description="Disordered" evidence="1">
    <location>
        <begin position="20"/>
        <end position="69"/>
    </location>
</feature>
<dbReference type="Pfam" id="PF15102">
    <property type="entry name" value="TMEM154"/>
    <property type="match status" value="1"/>
</dbReference>
<proteinExistence type="predicted"/>
<dbReference type="OrthoDB" id="9451445at2759"/>
<dbReference type="PANTHER" id="PTHR36526:SF1">
    <property type="entry name" value="TRANSMEMBRANE PROTEIN 154"/>
    <property type="match status" value="1"/>
</dbReference>
<feature type="compositionally biased region" description="Basic and acidic residues" evidence="1">
    <location>
        <begin position="136"/>
        <end position="155"/>
    </location>
</feature>
<dbReference type="AlphaFoldDB" id="A0A9D3PNY7"/>
<dbReference type="EMBL" id="JAFDVH010000017">
    <property type="protein sequence ID" value="KAG7461689.1"/>
    <property type="molecule type" value="Genomic_DNA"/>
</dbReference>
<feature type="chain" id="PRO_5039616706" description="Transmembrane protein 154" evidence="3">
    <location>
        <begin position="23"/>
        <end position="190"/>
    </location>
</feature>
<dbReference type="InterPro" id="IPR028064">
    <property type="entry name" value="TMEM154"/>
</dbReference>
<dbReference type="InterPro" id="IPR053087">
    <property type="entry name" value="TMEM154-like"/>
</dbReference>
<protein>
    <recommendedName>
        <fullName evidence="6">Transmembrane protein 154</fullName>
    </recommendedName>
</protein>
<keyword evidence="2" id="KW-0812">Transmembrane</keyword>
<feature type="region of interest" description="Disordered" evidence="1">
    <location>
        <begin position="129"/>
        <end position="155"/>
    </location>
</feature>
<evidence type="ECO:0000256" key="1">
    <source>
        <dbReference type="SAM" id="MobiDB-lite"/>
    </source>
</evidence>
<evidence type="ECO:0008006" key="6">
    <source>
        <dbReference type="Google" id="ProtNLM"/>
    </source>
</evidence>
<keyword evidence="2" id="KW-0472">Membrane</keyword>
<organism evidence="4 5">
    <name type="scientific">Megalops atlanticus</name>
    <name type="common">Tarpon</name>
    <name type="synonym">Clupea gigantea</name>
    <dbReference type="NCBI Taxonomy" id="7932"/>
    <lineage>
        <taxon>Eukaryota</taxon>
        <taxon>Metazoa</taxon>
        <taxon>Chordata</taxon>
        <taxon>Craniata</taxon>
        <taxon>Vertebrata</taxon>
        <taxon>Euteleostomi</taxon>
        <taxon>Actinopterygii</taxon>
        <taxon>Neopterygii</taxon>
        <taxon>Teleostei</taxon>
        <taxon>Elopiformes</taxon>
        <taxon>Megalopidae</taxon>
        <taxon>Megalops</taxon>
    </lineage>
</organism>
<sequence length="190" mass="20813">MTPLLLLGLLVATLAGRGAVSAETDYSPTESADYNTEFITESFPTEDTDDTETESETEPEGPSGDGELVVAQDEPFPTTRGSFTIKESPYSDPEAEEHMPPYVIAVIAVLVFLIIAVIIAFVITRRRQKNRTPPADVREEEFLAGDDEKIPTPKFEEDIPSVLELEMEDLDKWAVKQDSGGTATDSGRES</sequence>
<accession>A0A9D3PNY7</accession>
<dbReference type="Proteomes" id="UP001046870">
    <property type="component" value="Chromosome 17"/>
</dbReference>
<keyword evidence="5" id="KW-1185">Reference proteome</keyword>
<evidence type="ECO:0000256" key="3">
    <source>
        <dbReference type="SAM" id="SignalP"/>
    </source>
</evidence>
<feature type="signal peptide" evidence="3">
    <location>
        <begin position="1"/>
        <end position="22"/>
    </location>
</feature>
<feature type="compositionally biased region" description="Polar residues" evidence="1">
    <location>
        <begin position="24"/>
        <end position="39"/>
    </location>
</feature>
<keyword evidence="3" id="KW-0732">Signal</keyword>